<name>A0A0D2LWX8_HYPSF</name>
<sequence>MDILERRIAPGAFHDLGRKYDPPKCQARMMNAILSMINTWLSGEQHDCGMLWLYGPGGAGKSAIAQTISQLCNERGVLAASFFFAKDIPGLNTEKRLMATIAHQISLSVPETRRLIAQAVESDSAVFQGTLETQLNTLIVNPLIHAFAERRPSSRHPARLVVIDGLDECQGANVQRYIVRILSTALIHRRVPLFILVSSRPEPPIRDSFNSYDLRELITTLVLDDAYLPDGEIKRFLWTKFDAIKATHPLRTYIPPAWPSPQMVHVLVQRAAGQFIYASTVIRY</sequence>
<evidence type="ECO:0000256" key="1">
    <source>
        <dbReference type="ARBA" id="ARBA00022737"/>
    </source>
</evidence>
<dbReference type="PANTHER" id="PTHR10039">
    <property type="entry name" value="AMELOGENIN"/>
    <property type="match status" value="1"/>
</dbReference>
<protein>
    <recommendedName>
        <fullName evidence="2">Nephrocystin 3-like N-terminal domain-containing protein</fullName>
    </recommendedName>
</protein>
<dbReference type="EMBL" id="KN817646">
    <property type="protein sequence ID" value="KJA15373.1"/>
    <property type="molecule type" value="Genomic_DNA"/>
</dbReference>
<dbReference type="Proteomes" id="UP000054270">
    <property type="component" value="Unassembled WGS sequence"/>
</dbReference>
<dbReference type="InterPro" id="IPR027417">
    <property type="entry name" value="P-loop_NTPase"/>
</dbReference>
<dbReference type="OMA" id="PESACIC"/>
<feature type="domain" description="Nephrocystin 3-like N-terminal" evidence="2">
    <location>
        <begin position="37"/>
        <end position="200"/>
    </location>
</feature>
<evidence type="ECO:0000313" key="4">
    <source>
        <dbReference type="Proteomes" id="UP000054270"/>
    </source>
</evidence>
<gene>
    <name evidence="3" type="ORF">HYPSUDRAFT_149196</name>
</gene>
<evidence type="ECO:0000313" key="3">
    <source>
        <dbReference type="EMBL" id="KJA15373.1"/>
    </source>
</evidence>
<dbReference type="InterPro" id="IPR056884">
    <property type="entry name" value="NPHP3-like_N"/>
</dbReference>
<keyword evidence="4" id="KW-1185">Reference proteome</keyword>
<dbReference type="AlphaFoldDB" id="A0A0D2LWX8"/>
<accession>A0A0D2LWX8</accession>
<dbReference type="Pfam" id="PF24883">
    <property type="entry name" value="NPHP3_N"/>
    <property type="match status" value="1"/>
</dbReference>
<reference evidence="4" key="1">
    <citation type="submission" date="2014-04" db="EMBL/GenBank/DDBJ databases">
        <title>Evolutionary Origins and Diversification of the Mycorrhizal Mutualists.</title>
        <authorList>
            <consortium name="DOE Joint Genome Institute"/>
            <consortium name="Mycorrhizal Genomics Consortium"/>
            <person name="Kohler A."/>
            <person name="Kuo A."/>
            <person name="Nagy L.G."/>
            <person name="Floudas D."/>
            <person name="Copeland A."/>
            <person name="Barry K.W."/>
            <person name="Cichocki N."/>
            <person name="Veneault-Fourrey C."/>
            <person name="LaButti K."/>
            <person name="Lindquist E.A."/>
            <person name="Lipzen A."/>
            <person name="Lundell T."/>
            <person name="Morin E."/>
            <person name="Murat C."/>
            <person name="Riley R."/>
            <person name="Ohm R."/>
            <person name="Sun H."/>
            <person name="Tunlid A."/>
            <person name="Henrissat B."/>
            <person name="Grigoriev I.V."/>
            <person name="Hibbett D.S."/>
            <person name="Martin F."/>
        </authorList>
    </citation>
    <scope>NUCLEOTIDE SEQUENCE [LARGE SCALE GENOMIC DNA]</scope>
    <source>
        <strain evidence="4">FD-334 SS-4</strain>
    </source>
</reference>
<dbReference type="OrthoDB" id="5967843at2759"/>
<dbReference type="PANTHER" id="PTHR10039:SF14">
    <property type="entry name" value="NACHT DOMAIN-CONTAINING PROTEIN"/>
    <property type="match status" value="1"/>
</dbReference>
<organism evidence="3 4">
    <name type="scientific">Hypholoma sublateritium (strain FD-334 SS-4)</name>
    <dbReference type="NCBI Taxonomy" id="945553"/>
    <lineage>
        <taxon>Eukaryota</taxon>
        <taxon>Fungi</taxon>
        <taxon>Dikarya</taxon>
        <taxon>Basidiomycota</taxon>
        <taxon>Agaricomycotina</taxon>
        <taxon>Agaricomycetes</taxon>
        <taxon>Agaricomycetidae</taxon>
        <taxon>Agaricales</taxon>
        <taxon>Agaricineae</taxon>
        <taxon>Strophariaceae</taxon>
        <taxon>Hypholoma</taxon>
    </lineage>
</organism>
<keyword evidence="1" id="KW-0677">Repeat</keyword>
<dbReference type="Gene3D" id="3.40.50.300">
    <property type="entry name" value="P-loop containing nucleotide triphosphate hydrolases"/>
    <property type="match status" value="1"/>
</dbReference>
<evidence type="ECO:0000259" key="2">
    <source>
        <dbReference type="Pfam" id="PF24883"/>
    </source>
</evidence>
<feature type="non-terminal residue" evidence="3">
    <location>
        <position position="284"/>
    </location>
</feature>
<dbReference type="SUPFAM" id="SSF52540">
    <property type="entry name" value="P-loop containing nucleoside triphosphate hydrolases"/>
    <property type="match status" value="1"/>
</dbReference>
<proteinExistence type="predicted"/>